<name>A0A0N0ZTI3_CHRID</name>
<reference evidence="4 5" key="1">
    <citation type="journal article" date="2015" name="Genom Data">
        <title>Draft genome sequence of a multidrug-resistant Chryseobacterium indologenes isolate from Malaysia.</title>
        <authorList>
            <person name="Yu C.Y."/>
            <person name="Ang G.Y."/>
            <person name="Cheng H.J."/>
            <person name="Cheong Y.M."/>
            <person name="Yin W.F."/>
            <person name="Chan K.G."/>
        </authorList>
    </citation>
    <scope>NUCLEOTIDE SEQUENCE [LARGE SCALE GENOMIC DNA]</scope>
    <source>
        <strain evidence="4 5">CI_885</strain>
    </source>
</reference>
<evidence type="ECO:0000259" key="3">
    <source>
        <dbReference type="Pfam" id="PF17162"/>
    </source>
</evidence>
<dbReference type="RefSeq" id="WP_062702358.1">
    <property type="nucleotide sequence ID" value="NZ_LJOD01000016.1"/>
</dbReference>
<reference evidence="5" key="2">
    <citation type="submission" date="2015-09" db="EMBL/GenBank/DDBJ databases">
        <title>Draft genome sequence of a multidrug-resistant Chryseobacterium indologenes isolate from Malaysia.</title>
        <authorList>
            <person name="Yu C.Y."/>
            <person name="Ang G.Y."/>
            <person name="Chan K.-G."/>
        </authorList>
    </citation>
    <scope>NUCLEOTIDE SEQUENCE [LARGE SCALE GENOMIC DNA]</scope>
    <source>
        <strain evidence="5">CI_885</strain>
    </source>
</reference>
<dbReference type="InterPro" id="IPR032534">
    <property type="entry name" value="EcxA_zinc-bd"/>
</dbReference>
<evidence type="ECO:0000259" key="1">
    <source>
        <dbReference type="Pfam" id="PF16313"/>
    </source>
</evidence>
<dbReference type="Pfam" id="PF17148">
    <property type="entry name" value="DUF5117"/>
    <property type="match status" value="1"/>
</dbReference>
<dbReference type="InterPro" id="IPR033428">
    <property type="entry name" value="DUF5118"/>
</dbReference>
<dbReference type="InterPro" id="IPR024079">
    <property type="entry name" value="MetalloPept_cat_dom_sf"/>
</dbReference>
<dbReference type="GO" id="GO:0008237">
    <property type="term" value="F:metallopeptidase activity"/>
    <property type="evidence" value="ECO:0007669"/>
    <property type="project" value="InterPro"/>
</dbReference>
<dbReference type="PANTHER" id="PTHR38478">
    <property type="entry name" value="PEPTIDASE M1A AND M12B"/>
    <property type="match status" value="1"/>
</dbReference>
<evidence type="ECO:0000259" key="2">
    <source>
        <dbReference type="Pfam" id="PF17148"/>
    </source>
</evidence>
<feature type="domain" description="EcxA zinc-binding" evidence="1">
    <location>
        <begin position="446"/>
        <end position="751"/>
    </location>
</feature>
<dbReference type="EMBL" id="LJOD01000016">
    <property type="protein sequence ID" value="KPE49626.1"/>
    <property type="molecule type" value="Genomic_DNA"/>
</dbReference>
<feature type="domain" description="DUF5117" evidence="2">
    <location>
        <begin position="114"/>
        <end position="312"/>
    </location>
</feature>
<dbReference type="OrthoDB" id="9776599at2"/>
<dbReference type="InterPro" id="IPR034032">
    <property type="entry name" value="Zn_MMP-like_bac"/>
</dbReference>
<proteinExistence type="predicted"/>
<dbReference type="PATRIC" id="fig|253.9.peg.1780"/>
<feature type="domain" description="DUF5118" evidence="3">
    <location>
        <begin position="53"/>
        <end position="100"/>
    </location>
</feature>
<dbReference type="Pfam" id="PF17162">
    <property type="entry name" value="DUF5118"/>
    <property type="match status" value="1"/>
</dbReference>
<evidence type="ECO:0008006" key="6">
    <source>
        <dbReference type="Google" id="ProtNLM"/>
    </source>
</evidence>
<dbReference type="InterPro" id="IPR033413">
    <property type="entry name" value="DUF5117"/>
</dbReference>
<dbReference type="AlphaFoldDB" id="A0A0N0ZTI3"/>
<comment type="caution">
    <text evidence="4">The sequence shown here is derived from an EMBL/GenBank/DDBJ whole genome shotgun (WGS) entry which is preliminary data.</text>
</comment>
<sequence>MKEVKNLRNTAFIILALTLGQGGLKAQEKDSAAVKTDTAKVKKDDPKKKPAMKSYKEIITDKAVSDQGVFTVHKIEDKYYFEIPDKMLKKEFLLVTRLTKAAAGMRSGTTGYAGDQIGQQVVAFEKGPKDKILLRSISYVDYAKDSTSDMYNSVIRNNVQSIIKSFDVKTYGNDKKSSVIEVTDLLNSDNEMVSFSVRNKDAFKVGAFQKDMSFVNFVKSFPGNIEVNTTKTFARTLGKPLPGTPPADIPKVSGNYTVEINSSFVLLPENKMQARYFDPRVGYFAVGYTDFDLDPQGVKRISLVKRWRLEPKPQDLEKYKRGELVEPAKPIVFYIDPATPKKWVPYLIQGVNDWQKAFEKAGFKNAVYAKVPDPKTDSEWSLEDARFSAIVYKPSDVPNASGPSISDPRTGEILESHINWYHNVMLLLRNWYFVQAAPNDERARKVKFDDKLMGELIRFVSSHEVGHTLGLRHNFGSSSTVPVEKLRDKKWLEKNGHTPSIMDYARFNYVAQPEDNIGDSGIMPRIGDYDDWAIEWGYRRFYQYNTPDAEKEHLNKWVIKNLKNERLWFGTESNPLDPRSQSEQVGDNAMLASTYGIKNLKRIIDNLDKWTATPNEDYENLGMMYDQVVSQFRRYTGHVSKYIGGQMETPKTAEQSGAVYEAVAKKDQQEAMRFLEENVFTTPQWLIKKEIFEKTGKTPVKTVEEIQNGVLTRILSPFVLQNMYQMEAVDQNTYSVVNLLSDLNNSIIRKQSPDVYGRNLQRNYIDSLIKLVDTKVSDKSDVAAIARGNLNTIKKELSVKADPDTVNKYHYEDLVFRIEKALDPK</sequence>
<protein>
    <recommendedName>
        <fullName evidence="6">Zinc-dependent metalloprotease</fullName>
    </recommendedName>
</protein>
<gene>
    <name evidence="4" type="ORF">AOB46_19095</name>
</gene>
<evidence type="ECO:0000313" key="4">
    <source>
        <dbReference type="EMBL" id="KPE49626.1"/>
    </source>
</evidence>
<organism evidence="4 5">
    <name type="scientific">Chryseobacterium indologenes</name>
    <name type="common">Flavobacterium indologenes</name>
    <dbReference type="NCBI Taxonomy" id="253"/>
    <lineage>
        <taxon>Bacteria</taxon>
        <taxon>Pseudomonadati</taxon>
        <taxon>Bacteroidota</taxon>
        <taxon>Flavobacteriia</taxon>
        <taxon>Flavobacteriales</taxon>
        <taxon>Weeksellaceae</taxon>
        <taxon>Chryseobacterium group</taxon>
        <taxon>Chryseobacterium</taxon>
    </lineage>
</organism>
<dbReference type="Proteomes" id="UP000037953">
    <property type="component" value="Unassembled WGS sequence"/>
</dbReference>
<dbReference type="Pfam" id="PF16313">
    <property type="entry name" value="DUF4953"/>
    <property type="match status" value="1"/>
</dbReference>
<dbReference type="Gene3D" id="3.40.390.10">
    <property type="entry name" value="Collagenase (Catalytic Domain)"/>
    <property type="match status" value="1"/>
</dbReference>
<evidence type="ECO:0000313" key="5">
    <source>
        <dbReference type="Proteomes" id="UP000037953"/>
    </source>
</evidence>
<dbReference type="PANTHER" id="PTHR38478:SF1">
    <property type="entry name" value="ZINC DEPENDENT METALLOPROTEASE DOMAIN LIPOPROTEIN"/>
    <property type="match status" value="1"/>
</dbReference>
<dbReference type="CDD" id="cd04276">
    <property type="entry name" value="ZnMc_MMP_like_2"/>
    <property type="match status" value="1"/>
</dbReference>
<dbReference type="SUPFAM" id="SSF55486">
    <property type="entry name" value="Metalloproteases ('zincins'), catalytic domain"/>
    <property type="match status" value="1"/>
</dbReference>
<accession>A0A0N0ZTI3</accession>